<protein>
    <submittedName>
        <fullName evidence="2">Uncharacterized protein</fullName>
    </submittedName>
</protein>
<feature type="region of interest" description="Disordered" evidence="1">
    <location>
        <begin position="81"/>
        <end position="164"/>
    </location>
</feature>
<name>A0A9P8UBF5_9PEZI</name>
<dbReference type="OrthoDB" id="5426191at2759"/>
<organism evidence="2 3">
    <name type="scientific">Truncatella angustata</name>
    <dbReference type="NCBI Taxonomy" id="152316"/>
    <lineage>
        <taxon>Eukaryota</taxon>
        <taxon>Fungi</taxon>
        <taxon>Dikarya</taxon>
        <taxon>Ascomycota</taxon>
        <taxon>Pezizomycotina</taxon>
        <taxon>Sordariomycetes</taxon>
        <taxon>Xylariomycetidae</taxon>
        <taxon>Amphisphaeriales</taxon>
        <taxon>Sporocadaceae</taxon>
        <taxon>Truncatella</taxon>
    </lineage>
</organism>
<feature type="region of interest" description="Disordered" evidence="1">
    <location>
        <begin position="323"/>
        <end position="344"/>
    </location>
</feature>
<dbReference type="AlphaFoldDB" id="A0A9P8UBF5"/>
<evidence type="ECO:0000313" key="2">
    <source>
        <dbReference type="EMBL" id="KAH6638694.1"/>
    </source>
</evidence>
<gene>
    <name evidence="2" type="ORF">BKA67DRAFT_665636</name>
</gene>
<proteinExistence type="predicted"/>
<feature type="region of interest" description="Disordered" evidence="1">
    <location>
        <begin position="13"/>
        <end position="32"/>
    </location>
</feature>
<feature type="region of interest" description="Disordered" evidence="1">
    <location>
        <begin position="463"/>
        <end position="495"/>
    </location>
</feature>
<evidence type="ECO:0000313" key="3">
    <source>
        <dbReference type="Proteomes" id="UP000758603"/>
    </source>
</evidence>
<sequence>MAEHVEARSLASLNALASNPPQYPTNPTEKKQEPLTLYISRVPGTRDIILSTFKPQIKNVTAEDVASSLYYVHLNTPEDELLVSPQEGPSRPSLESARSGNLINRKPVAGVPNPSGLGKYPTAQASELPSAVPSGKENQPFVPHAQQEPPAYAGNASAPDPSRQMSIRRKPLALRDVTFDTQARPPTPPPHRELPNLPPRPDEIDNYPEYGTTPLAPPFPLRPETRSPSPSKRKPFTPFSLTLIRRDRTSHQQWNVGRLASFQLDHPEDFTDEKYIPSPSISIHLETPGYSKFRGMPLPGAAFDIRDIRESLDIIRPGSAALAPGLSHASPQRARAKPAEPAPLHTSPISANIFEREVKMVYAPSWSANIRKAFRRRESREDDLPVSPRRPGHDRHHSNISVGSFGGDFDGSEAPVITMPSQGLKPQGYMFISPWDGRCEFRTGNGGRSLRCRHVLPLHANQWNPLADGIDDGPGGSKGHSRNGSRSPKVKGNDISELRFNLPSSELFNAKHSDPSKPHEARERTRDKILNSITNKTEDDVDDEEYESVGFDMSLGRERAGGGIRGKRAKMGKLIIWDEGLKMLDLVVAANVGVWWSVWEQKAE</sequence>
<comment type="caution">
    <text evidence="2">The sequence shown here is derived from an EMBL/GenBank/DDBJ whole genome shotgun (WGS) entry which is preliminary data.</text>
</comment>
<evidence type="ECO:0000256" key="1">
    <source>
        <dbReference type="SAM" id="MobiDB-lite"/>
    </source>
</evidence>
<accession>A0A9P8UBF5</accession>
<feature type="region of interest" description="Disordered" evidence="1">
    <location>
        <begin position="507"/>
        <end position="545"/>
    </location>
</feature>
<feature type="compositionally biased region" description="Basic and acidic residues" evidence="1">
    <location>
        <begin position="509"/>
        <end position="529"/>
    </location>
</feature>
<reference evidence="2" key="1">
    <citation type="journal article" date="2021" name="Nat. Commun.">
        <title>Genetic determinants of endophytism in the Arabidopsis root mycobiome.</title>
        <authorList>
            <person name="Mesny F."/>
            <person name="Miyauchi S."/>
            <person name="Thiergart T."/>
            <person name="Pickel B."/>
            <person name="Atanasova L."/>
            <person name="Karlsson M."/>
            <person name="Huettel B."/>
            <person name="Barry K.W."/>
            <person name="Haridas S."/>
            <person name="Chen C."/>
            <person name="Bauer D."/>
            <person name="Andreopoulos W."/>
            <person name="Pangilinan J."/>
            <person name="LaButti K."/>
            <person name="Riley R."/>
            <person name="Lipzen A."/>
            <person name="Clum A."/>
            <person name="Drula E."/>
            <person name="Henrissat B."/>
            <person name="Kohler A."/>
            <person name="Grigoriev I.V."/>
            <person name="Martin F.M."/>
            <person name="Hacquard S."/>
        </authorList>
    </citation>
    <scope>NUCLEOTIDE SEQUENCE</scope>
    <source>
        <strain evidence="2">MPI-SDFR-AT-0073</strain>
    </source>
</reference>
<dbReference type="GeneID" id="70137469"/>
<dbReference type="Proteomes" id="UP000758603">
    <property type="component" value="Unassembled WGS sequence"/>
</dbReference>
<dbReference type="EMBL" id="JAGPXC010000015">
    <property type="protein sequence ID" value="KAH6638694.1"/>
    <property type="molecule type" value="Genomic_DNA"/>
</dbReference>
<feature type="region of interest" description="Disordered" evidence="1">
    <location>
        <begin position="377"/>
        <end position="400"/>
    </location>
</feature>
<feature type="region of interest" description="Disordered" evidence="1">
    <location>
        <begin position="179"/>
        <end position="239"/>
    </location>
</feature>
<dbReference type="RefSeq" id="XP_045950966.1">
    <property type="nucleotide sequence ID" value="XM_046108578.1"/>
</dbReference>
<keyword evidence="3" id="KW-1185">Reference proteome</keyword>